<feature type="binding site" evidence="8">
    <location>
        <position position="223"/>
    </location>
    <ligand>
        <name>Mn(2+)</name>
        <dbReference type="ChEBI" id="CHEBI:29035"/>
        <label>1</label>
    </ligand>
</feature>
<feature type="binding site" evidence="8">
    <location>
        <position position="218"/>
    </location>
    <ligand>
        <name>Mn(2+)</name>
        <dbReference type="ChEBI" id="CHEBI:29035"/>
        <label>2</label>
    </ligand>
</feature>
<feature type="active site" evidence="8">
    <location>
        <position position="230"/>
    </location>
</feature>
<dbReference type="PANTHER" id="PTHR11963">
    <property type="entry name" value="LEUCINE AMINOPEPTIDASE-RELATED"/>
    <property type="match status" value="1"/>
</dbReference>
<feature type="binding site" evidence="8">
    <location>
        <position position="302"/>
    </location>
    <ligand>
        <name>Mn(2+)</name>
        <dbReference type="ChEBI" id="CHEBI:29035"/>
        <label>2</label>
    </ligand>
</feature>
<evidence type="ECO:0000256" key="6">
    <source>
        <dbReference type="ARBA" id="ARBA00022801"/>
    </source>
</evidence>
<organism evidence="10 11">
    <name type="scientific">Mycoplasmoides genitalium M6320</name>
    <dbReference type="NCBI Taxonomy" id="662945"/>
    <lineage>
        <taxon>Bacteria</taxon>
        <taxon>Bacillati</taxon>
        <taxon>Mycoplasmatota</taxon>
        <taxon>Mycoplasmoidales</taxon>
        <taxon>Mycoplasmoidaceae</taxon>
        <taxon>Mycoplasmoides</taxon>
    </lineage>
</organism>
<keyword evidence="8" id="KW-0479">Metal-binding</keyword>
<evidence type="ECO:0000256" key="7">
    <source>
        <dbReference type="ARBA" id="ARBA00049972"/>
    </source>
</evidence>
<evidence type="ECO:0000259" key="9">
    <source>
        <dbReference type="PROSITE" id="PS00631"/>
    </source>
</evidence>
<evidence type="ECO:0000313" key="10">
    <source>
        <dbReference type="EMBL" id="AFQ04226.1"/>
    </source>
</evidence>
<reference evidence="10 11" key="1">
    <citation type="journal article" date="2012" name="J. Bacteriol.">
        <title>Draft Genome Sequences of Four Axenic Mycoplasma genitalium Strains Isolated from Denmark, Japan, and Australia.</title>
        <authorList>
            <person name="McGowin C.L."/>
            <person name="Ma L."/>
            <person name="Jensen J.S."/>
            <person name="Mancuso M.M."/>
            <person name="Hamasuna R."/>
            <person name="Adegboye D."/>
            <person name="Martin D.H."/>
        </authorList>
    </citation>
    <scope>NUCLEOTIDE SEQUENCE [LARGE SCALE GENOMIC DNA]</scope>
    <source>
        <strain evidence="10 11">M6320</strain>
    </source>
</reference>
<dbReference type="GO" id="GO:0006508">
    <property type="term" value="P:proteolysis"/>
    <property type="evidence" value="ECO:0007669"/>
    <property type="project" value="UniProtKB-KW"/>
</dbReference>
<dbReference type="InterPro" id="IPR000819">
    <property type="entry name" value="Peptidase_M17_C"/>
</dbReference>
<dbReference type="NCBIfam" id="NF002080">
    <property type="entry name" value="PRK00913.3-2"/>
    <property type="match status" value="1"/>
</dbReference>
<evidence type="ECO:0000256" key="5">
    <source>
        <dbReference type="ARBA" id="ARBA00022670"/>
    </source>
</evidence>
<keyword evidence="5 8" id="KW-0645">Protease</keyword>
<evidence type="ECO:0000256" key="2">
    <source>
        <dbReference type="ARBA" id="ARBA00000967"/>
    </source>
</evidence>
<comment type="catalytic activity">
    <reaction evidence="1 8">
        <text>Release of an N-terminal amino acid, Xaa-|-Yaa-, in which Xaa is preferably Leu, but may be other amino acids including Pro although not Arg or Lys, and Yaa may be Pro. Amino acid amides and methyl esters are also readily hydrolyzed, but rates on arylamides are exceedingly low.</text>
        <dbReference type="EC" id="3.4.11.1"/>
    </reaction>
</comment>
<dbReference type="Gene3D" id="3.40.630.10">
    <property type="entry name" value="Zn peptidases"/>
    <property type="match status" value="1"/>
</dbReference>
<accession>A0ABC7ZJD7</accession>
<evidence type="ECO:0000256" key="4">
    <source>
        <dbReference type="ARBA" id="ARBA00022438"/>
    </source>
</evidence>
<keyword evidence="8" id="KW-0464">Manganese</keyword>
<dbReference type="EC" id="3.4.11.1" evidence="8"/>
<dbReference type="PROSITE" id="PS00631">
    <property type="entry name" value="CYTOSOL_AP"/>
    <property type="match status" value="1"/>
</dbReference>
<protein>
    <recommendedName>
        <fullName evidence="8">Probable cytosol aminopeptidase</fullName>
        <ecNumber evidence="8">3.4.11.1</ecNumber>
    </recommendedName>
    <alternativeName>
        <fullName evidence="8">Leucine aminopeptidase</fullName>
        <shortName evidence="8">LAP</shortName>
        <ecNumber evidence="8">3.4.11.10</ecNumber>
    </alternativeName>
    <alternativeName>
        <fullName evidence="8">Leucyl aminopeptidase</fullName>
    </alternativeName>
</protein>
<dbReference type="KEGG" id="mgx:CM1_02380"/>
<feature type="binding site" evidence="8">
    <location>
        <position position="241"/>
    </location>
    <ligand>
        <name>Mn(2+)</name>
        <dbReference type="ChEBI" id="CHEBI:29035"/>
        <label>2</label>
    </ligand>
</feature>
<gene>
    <name evidence="8" type="primary">pepA</name>
    <name evidence="10" type="ORF">CM1_02380</name>
</gene>
<dbReference type="SUPFAM" id="SSF53187">
    <property type="entry name" value="Zn-dependent exopeptidases"/>
    <property type="match status" value="1"/>
</dbReference>
<dbReference type="AlphaFoldDB" id="A0ABC7ZJD7"/>
<evidence type="ECO:0000313" key="11">
    <source>
        <dbReference type="Proteomes" id="UP000005254"/>
    </source>
</evidence>
<sequence>MRINKPFSDDSNTVVFVSSKTYGVKEEAAHNPNVEFGVVLPTDFPAFNRALVQFLKRKKTKLNINLDSLIELYKKNENSGCFHTAIKTVITSVTFCETTPFTMKTKPEKNVEVAVQCAVEYHNLVKEYETVGEYVNLARELQDTPSDLLYPEVFVKHFEKAASKLPVKIKVLKQSDLIKKKMGLLLGVNQGSEREARLLVISYQANKNSKEKLAFVGKGITYDSGGMNIKTGDYMRGMKYDMSGAAIVCSTVLALAKNKVKTNVVAVAALTENLPGAKAQRPDDIKIAYNGKSVEIDNTDAEGRLVLADAITYAAKDLAATHIIDVATLTGLMSYILSTTYTGIFSTCDHQWESFKKAACSAGEPVWRLPMHPDYLKPLQLTKLADLQNSTSARGAGSSRAACFLAEFREGVSLIHCDIASTASIENLGQGVLVRTLYERASQLANK</sequence>
<feature type="binding site" evidence="8">
    <location>
        <position position="300"/>
    </location>
    <ligand>
        <name>Mn(2+)</name>
        <dbReference type="ChEBI" id="CHEBI:29035"/>
        <label>1</label>
    </ligand>
</feature>
<dbReference type="HAMAP" id="MF_00181">
    <property type="entry name" value="Cytosol_peptidase_M17"/>
    <property type="match status" value="1"/>
</dbReference>
<dbReference type="GO" id="GO:0008235">
    <property type="term" value="F:metalloexopeptidase activity"/>
    <property type="evidence" value="ECO:0007669"/>
    <property type="project" value="UniProtKB-UniRule"/>
</dbReference>
<comment type="subcellular location">
    <subcellularLocation>
        <location evidence="8">Cytoplasm</location>
    </subcellularLocation>
</comment>
<keyword evidence="4 8" id="KW-0031">Aminopeptidase</keyword>
<proteinExistence type="inferred from homology"/>
<dbReference type="Proteomes" id="UP000005254">
    <property type="component" value="Chromosome"/>
</dbReference>
<feature type="active site" evidence="8">
    <location>
        <position position="304"/>
    </location>
</feature>
<evidence type="ECO:0000256" key="8">
    <source>
        <dbReference type="HAMAP-Rule" id="MF_00181"/>
    </source>
</evidence>
<dbReference type="EMBL" id="CP003772">
    <property type="protein sequence ID" value="AFQ04226.1"/>
    <property type="molecule type" value="Genomic_DNA"/>
</dbReference>
<name>A0ABC7ZJD7_MYCGT</name>
<dbReference type="CDD" id="cd00433">
    <property type="entry name" value="Peptidase_M17"/>
    <property type="match status" value="1"/>
</dbReference>
<comment type="catalytic activity">
    <reaction evidence="2 8">
        <text>Release of an N-terminal amino acid, preferentially leucine, but not glutamic or aspartic acids.</text>
        <dbReference type="EC" id="3.4.11.10"/>
    </reaction>
</comment>
<dbReference type="GO" id="GO:0030145">
    <property type="term" value="F:manganese ion binding"/>
    <property type="evidence" value="ECO:0007669"/>
    <property type="project" value="UniProtKB-UniRule"/>
</dbReference>
<dbReference type="GO" id="GO:0005737">
    <property type="term" value="C:cytoplasm"/>
    <property type="evidence" value="ECO:0007669"/>
    <property type="project" value="UniProtKB-SubCell"/>
</dbReference>
<feature type="binding site" evidence="8">
    <location>
        <position position="302"/>
    </location>
    <ligand>
        <name>Mn(2+)</name>
        <dbReference type="ChEBI" id="CHEBI:29035"/>
        <label>1</label>
    </ligand>
</feature>
<comment type="function">
    <text evidence="7 8">Presumably involved in the processing and regular turnover of intracellular proteins. Catalyzes the removal of unsubstituted N-terminal amino acids from various peptides.</text>
</comment>
<dbReference type="PANTHER" id="PTHR11963:SF23">
    <property type="entry name" value="CYTOSOL AMINOPEPTIDASE"/>
    <property type="match status" value="1"/>
</dbReference>
<keyword evidence="6 8" id="KW-0378">Hydrolase</keyword>
<dbReference type="InterPro" id="IPR011356">
    <property type="entry name" value="Leucine_aapep/pepB"/>
</dbReference>
<dbReference type="PRINTS" id="PR00481">
    <property type="entry name" value="LAMNOPPTDASE"/>
</dbReference>
<evidence type="ECO:0000256" key="1">
    <source>
        <dbReference type="ARBA" id="ARBA00000135"/>
    </source>
</evidence>
<dbReference type="EC" id="3.4.11.10" evidence="8"/>
<dbReference type="Pfam" id="PF00883">
    <property type="entry name" value="Peptidase_M17"/>
    <property type="match status" value="1"/>
</dbReference>
<comment type="cofactor">
    <cofactor evidence="8">
        <name>Mn(2+)</name>
        <dbReference type="ChEBI" id="CHEBI:29035"/>
    </cofactor>
    <text evidence="8">Binds 2 manganese ions per subunit.</text>
</comment>
<dbReference type="GO" id="GO:0004177">
    <property type="term" value="F:aminopeptidase activity"/>
    <property type="evidence" value="ECO:0007669"/>
    <property type="project" value="UniProtKB-UniRule"/>
</dbReference>
<dbReference type="InterPro" id="IPR023042">
    <property type="entry name" value="Peptidase_M17_leu_NH2_pept"/>
</dbReference>
<feature type="binding site" evidence="8">
    <location>
        <position position="223"/>
    </location>
    <ligand>
        <name>Mn(2+)</name>
        <dbReference type="ChEBI" id="CHEBI:29035"/>
        <label>2</label>
    </ligand>
</feature>
<feature type="domain" description="Cytosol aminopeptidase" evidence="9">
    <location>
        <begin position="298"/>
        <end position="305"/>
    </location>
</feature>
<comment type="similarity">
    <text evidence="3 8">Belongs to the peptidase M17 family.</text>
</comment>
<dbReference type="RefSeq" id="WP_014894060.1">
    <property type="nucleotide sequence ID" value="NC_018497.1"/>
</dbReference>
<evidence type="ECO:0000256" key="3">
    <source>
        <dbReference type="ARBA" id="ARBA00009528"/>
    </source>
</evidence>
<keyword evidence="8" id="KW-0963">Cytoplasm</keyword>